<evidence type="ECO:0000256" key="12">
    <source>
        <dbReference type="SAM" id="Phobius"/>
    </source>
</evidence>
<organism evidence="14 15">
    <name type="scientific">Syntrophus gentianae</name>
    <dbReference type="NCBI Taxonomy" id="43775"/>
    <lineage>
        <taxon>Bacteria</taxon>
        <taxon>Pseudomonadati</taxon>
        <taxon>Thermodesulfobacteriota</taxon>
        <taxon>Syntrophia</taxon>
        <taxon>Syntrophales</taxon>
        <taxon>Syntrophaceae</taxon>
        <taxon>Syntrophus</taxon>
    </lineage>
</organism>
<dbReference type="EC" id="2.7.13.3" evidence="3"/>
<evidence type="ECO:0000256" key="1">
    <source>
        <dbReference type="ARBA" id="ARBA00000085"/>
    </source>
</evidence>
<dbReference type="Gene3D" id="3.30.565.10">
    <property type="entry name" value="Histidine kinase-like ATPase, C-terminal domain"/>
    <property type="match status" value="1"/>
</dbReference>
<evidence type="ECO:0000256" key="6">
    <source>
        <dbReference type="ARBA" id="ARBA00022679"/>
    </source>
</evidence>
<evidence type="ECO:0000256" key="10">
    <source>
        <dbReference type="ARBA" id="ARBA00023012"/>
    </source>
</evidence>
<accession>A0A1H8A0N4</accession>
<feature type="transmembrane region" description="Helical" evidence="12">
    <location>
        <begin position="339"/>
        <end position="369"/>
    </location>
</feature>
<evidence type="ECO:0000256" key="11">
    <source>
        <dbReference type="ARBA" id="ARBA00023136"/>
    </source>
</evidence>
<dbReference type="OrthoDB" id="5377414at2"/>
<dbReference type="PRINTS" id="PR00344">
    <property type="entry name" value="BCTRLSENSOR"/>
</dbReference>
<dbReference type="InterPro" id="IPR007890">
    <property type="entry name" value="CHASE2"/>
</dbReference>
<dbReference type="Gene3D" id="1.10.287.130">
    <property type="match status" value="1"/>
</dbReference>
<evidence type="ECO:0000256" key="7">
    <source>
        <dbReference type="ARBA" id="ARBA00022741"/>
    </source>
</evidence>
<dbReference type="InterPro" id="IPR005467">
    <property type="entry name" value="His_kinase_dom"/>
</dbReference>
<dbReference type="SMART" id="SM00388">
    <property type="entry name" value="HisKA"/>
    <property type="match status" value="1"/>
</dbReference>
<name>A0A1H8A0N4_9BACT</name>
<evidence type="ECO:0000256" key="8">
    <source>
        <dbReference type="ARBA" id="ARBA00022777"/>
    </source>
</evidence>
<evidence type="ECO:0000256" key="4">
    <source>
        <dbReference type="ARBA" id="ARBA00022475"/>
    </source>
</evidence>
<evidence type="ECO:0000256" key="2">
    <source>
        <dbReference type="ARBA" id="ARBA00004236"/>
    </source>
</evidence>
<feature type="transmembrane region" description="Helical" evidence="12">
    <location>
        <begin position="279"/>
        <end position="300"/>
    </location>
</feature>
<dbReference type="Pfam" id="PF05226">
    <property type="entry name" value="CHASE2"/>
    <property type="match status" value="1"/>
</dbReference>
<keyword evidence="12" id="KW-1133">Transmembrane helix</keyword>
<keyword evidence="11 12" id="KW-0472">Membrane</keyword>
<dbReference type="GO" id="GO:0016036">
    <property type="term" value="P:cellular response to phosphate starvation"/>
    <property type="evidence" value="ECO:0007669"/>
    <property type="project" value="TreeGrafter"/>
</dbReference>
<sequence>MVPIRKILLTALCLLVLLGLDYLGFLEGMNNYFYDLSFRLRGPEKPLEKILIAAIDEKTLSRLGPWPLQRAWYASLLKKMKAADIVAFDIVLAETSPDDPLLAEAMKRSAPVVLPILINEDLSIEYPSRTFSAPLAGHVHVERGIDGVAREVYHTLYFQGRRLPSFASVIYELAEKRSFPRRAPFGEHSNEKAILQENLMRVNYSGGPGTIPRLPVFDIVQGAYPESYFRGKIVLVGITAMGLVDSVTTPYAESRMGTSGVEVQANIVNNLLLANAIRVVPLAGSWLIDIPLALLLYICFFRLNERNSVLLLIAALLLFSLFTFLAFSIWHIWNPPAATMISFLVLLMLAYLFKLHAAAVSLGATYAAILPHLRNERGKEKADYGREGLSGILSPRGIQQQALVLHDLAHQLIFEKELSDRILLSDLFGVAVFDPEGRLILANRDIHRLCAENAVSLDDRDRFIADLANHVLEKDVGSPAFEQWLQMAAITVSLSRPEMRYLKVDLSLLSVAEKMYSLFILSDITKVKEVELLKGQIVSIVSHELRTPMANIQGFSELLVGSLEGDLKQYAGIVLEESERLTRFINTFLDINRIEEGRERIEKNPVLVSDLLRHVQAEMQPTAKSKAIELRVEAPAEGTPVLLDRNLIEQALLNLIENAIKYSPPDREVILRVSERFDSVIIDVADRGYGIRDEDQSRIFDKFYRANVECAEDVKGSGLGLAFVKQAVEAQGGQVTVQSTFGEGSTFSLIFPKSAPEQA</sequence>
<keyword evidence="9" id="KW-0067">ATP-binding</keyword>
<evidence type="ECO:0000256" key="3">
    <source>
        <dbReference type="ARBA" id="ARBA00012438"/>
    </source>
</evidence>
<evidence type="ECO:0000259" key="13">
    <source>
        <dbReference type="PROSITE" id="PS50109"/>
    </source>
</evidence>
<dbReference type="CDD" id="cd00082">
    <property type="entry name" value="HisKA"/>
    <property type="match status" value="1"/>
</dbReference>
<evidence type="ECO:0000313" key="14">
    <source>
        <dbReference type="EMBL" id="SEM63474.1"/>
    </source>
</evidence>
<dbReference type="InterPro" id="IPR004358">
    <property type="entry name" value="Sig_transdc_His_kin-like_C"/>
</dbReference>
<dbReference type="PROSITE" id="PS50109">
    <property type="entry name" value="HIS_KIN"/>
    <property type="match status" value="1"/>
</dbReference>
<dbReference type="SMART" id="SM00387">
    <property type="entry name" value="HATPase_c"/>
    <property type="match status" value="1"/>
</dbReference>
<dbReference type="SUPFAM" id="SSF47384">
    <property type="entry name" value="Homodimeric domain of signal transducing histidine kinase"/>
    <property type="match status" value="1"/>
</dbReference>
<dbReference type="GO" id="GO:0005524">
    <property type="term" value="F:ATP binding"/>
    <property type="evidence" value="ECO:0007669"/>
    <property type="project" value="UniProtKB-KW"/>
</dbReference>
<feature type="domain" description="Histidine kinase" evidence="13">
    <location>
        <begin position="540"/>
        <end position="755"/>
    </location>
</feature>
<keyword evidence="7" id="KW-0547">Nucleotide-binding</keyword>
<reference evidence="14 15" key="1">
    <citation type="submission" date="2016-10" db="EMBL/GenBank/DDBJ databases">
        <authorList>
            <person name="de Groot N.N."/>
        </authorList>
    </citation>
    <scope>NUCLEOTIDE SEQUENCE [LARGE SCALE GENOMIC DNA]</scope>
    <source>
        <strain evidence="14 15">DSM 8423</strain>
    </source>
</reference>
<dbReference type="PANTHER" id="PTHR45453">
    <property type="entry name" value="PHOSPHATE REGULON SENSOR PROTEIN PHOR"/>
    <property type="match status" value="1"/>
</dbReference>
<dbReference type="GO" id="GO:0000155">
    <property type="term" value="F:phosphorelay sensor kinase activity"/>
    <property type="evidence" value="ECO:0007669"/>
    <property type="project" value="InterPro"/>
</dbReference>
<comment type="catalytic activity">
    <reaction evidence="1">
        <text>ATP + protein L-histidine = ADP + protein N-phospho-L-histidine.</text>
        <dbReference type="EC" id="2.7.13.3"/>
    </reaction>
</comment>
<feature type="transmembrane region" description="Helical" evidence="12">
    <location>
        <begin position="309"/>
        <end position="333"/>
    </location>
</feature>
<dbReference type="InterPro" id="IPR003661">
    <property type="entry name" value="HisK_dim/P_dom"/>
</dbReference>
<dbReference type="InterPro" id="IPR036097">
    <property type="entry name" value="HisK_dim/P_sf"/>
</dbReference>
<keyword evidence="6" id="KW-0808">Transferase</keyword>
<keyword evidence="4" id="KW-1003">Cell membrane</keyword>
<gene>
    <name evidence="14" type="ORF">SAMN04489760_12842</name>
</gene>
<dbReference type="SUPFAM" id="SSF55874">
    <property type="entry name" value="ATPase domain of HSP90 chaperone/DNA topoisomerase II/histidine kinase"/>
    <property type="match status" value="1"/>
</dbReference>
<dbReference type="Pfam" id="PF02518">
    <property type="entry name" value="HATPase_c"/>
    <property type="match status" value="1"/>
</dbReference>
<keyword evidence="5" id="KW-0597">Phosphoprotein</keyword>
<keyword evidence="8 14" id="KW-0418">Kinase</keyword>
<dbReference type="Pfam" id="PF00512">
    <property type="entry name" value="HisKA"/>
    <property type="match status" value="1"/>
</dbReference>
<dbReference type="PANTHER" id="PTHR45453:SF1">
    <property type="entry name" value="PHOSPHATE REGULON SENSOR PROTEIN PHOR"/>
    <property type="match status" value="1"/>
</dbReference>
<evidence type="ECO:0000256" key="9">
    <source>
        <dbReference type="ARBA" id="ARBA00022840"/>
    </source>
</evidence>
<evidence type="ECO:0000256" key="5">
    <source>
        <dbReference type="ARBA" id="ARBA00022553"/>
    </source>
</evidence>
<keyword evidence="10" id="KW-0902">Two-component regulatory system</keyword>
<dbReference type="GO" id="GO:0005886">
    <property type="term" value="C:plasma membrane"/>
    <property type="evidence" value="ECO:0007669"/>
    <property type="project" value="UniProtKB-SubCell"/>
</dbReference>
<protein>
    <recommendedName>
        <fullName evidence="3">histidine kinase</fullName>
        <ecNumber evidence="3">2.7.13.3</ecNumber>
    </recommendedName>
</protein>
<dbReference type="FunFam" id="3.30.565.10:FF:000023">
    <property type="entry name" value="PAS domain-containing sensor histidine kinase"/>
    <property type="match status" value="1"/>
</dbReference>
<dbReference type="EMBL" id="FOBS01000028">
    <property type="protein sequence ID" value="SEM63474.1"/>
    <property type="molecule type" value="Genomic_DNA"/>
</dbReference>
<dbReference type="InterPro" id="IPR036890">
    <property type="entry name" value="HATPase_C_sf"/>
</dbReference>
<comment type="subcellular location">
    <subcellularLocation>
        <location evidence="2">Cell membrane</location>
    </subcellularLocation>
</comment>
<keyword evidence="15" id="KW-1185">Reference proteome</keyword>
<dbReference type="InterPro" id="IPR003594">
    <property type="entry name" value="HATPase_dom"/>
</dbReference>
<dbReference type="SMART" id="SM01080">
    <property type="entry name" value="CHASE2"/>
    <property type="match status" value="1"/>
</dbReference>
<dbReference type="GO" id="GO:0004721">
    <property type="term" value="F:phosphoprotein phosphatase activity"/>
    <property type="evidence" value="ECO:0007669"/>
    <property type="project" value="TreeGrafter"/>
</dbReference>
<dbReference type="CDD" id="cd00075">
    <property type="entry name" value="HATPase"/>
    <property type="match status" value="1"/>
</dbReference>
<dbReference type="AlphaFoldDB" id="A0A1H8A0N4"/>
<dbReference type="STRING" id="43775.SAMN04489760_12842"/>
<evidence type="ECO:0000313" key="15">
    <source>
        <dbReference type="Proteomes" id="UP000198744"/>
    </source>
</evidence>
<proteinExistence type="predicted"/>
<dbReference type="Proteomes" id="UP000198744">
    <property type="component" value="Unassembled WGS sequence"/>
</dbReference>
<dbReference type="PIRSF" id="PIRSF037347">
    <property type="entry name" value="STHK_CHASE2_PAS_prd"/>
    <property type="match status" value="1"/>
</dbReference>
<keyword evidence="12" id="KW-0812">Transmembrane</keyword>
<dbReference type="InterPro" id="IPR050351">
    <property type="entry name" value="BphY/WalK/GraS-like"/>
</dbReference>
<dbReference type="RefSeq" id="WP_093884428.1">
    <property type="nucleotide sequence ID" value="NZ_FOBS01000028.1"/>
</dbReference>
<dbReference type="InterPro" id="IPR017181">
    <property type="entry name" value="Sig_transdc_His_kin_CHASE2"/>
</dbReference>